<dbReference type="EMBL" id="JFHN01000046">
    <property type="protein sequence ID" value="EXU75388.1"/>
    <property type="molecule type" value="Genomic_DNA"/>
</dbReference>
<dbReference type="Proteomes" id="UP000019918">
    <property type="component" value="Unassembled WGS sequence"/>
</dbReference>
<evidence type="ECO:0000313" key="1">
    <source>
        <dbReference type="EMBL" id="EXU75388.1"/>
    </source>
</evidence>
<proteinExistence type="predicted"/>
<gene>
    <name evidence="1" type="ORF">BG55_11520</name>
</gene>
<keyword evidence="2" id="KW-1185">Reference proteome</keyword>
<organism evidence="1 2">
    <name type="scientific">Erwinia mallotivora</name>
    <dbReference type="NCBI Taxonomy" id="69222"/>
    <lineage>
        <taxon>Bacteria</taxon>
        <taxon>Pseudomonadati</taxon>
        <taxon>Pseudomonadota</taxon>
        <taxon>Gammaproteobacteria</taxon>
        <taxon>Enterobacterales</taxon>
        <taxon>Erwiniaceae</taxon>
        <taxon>Erwinia</taxon>
    </lineage>
</organism>
<dbReference type="PATRIC" id="fig|69222.5.peg.2389"/>
<comment type="caution">
    <text evidence="1">The sequence shown here is derived from an EMBL/GenBank/DDBJ whole genome shotgun (WGS) entry which is preliminary data.</text>
</comment>
<protein>
    <submittedName>
        <fullName evidence="1">Uncharacterized protein</fullName>
    </submittedName>
</protein>
<accession>A0A014N7L1</accession>
<evidence type="ECO:0000313" key="2">
    <source>
        <dbReference type="Proteomes" id="UP000019918"/>
    </source>
</evidence>
<sequence>MDVAIKMEILPLSNILMFADLQEAYLWLILRRYKPDKIKLNLKLRKRILNIFSLTYQKNAQYAHQHFFFQG</sequence>
<name>A0A014N7L1_9GAMM</name>
<dbReference type="AlphaFoldDB" id="A0A014N7L1"/>
<reference evidence="1 2" key="1">
    <citation type="submission" date="2014-02" db="EMBL/GenBank/DDBJ databases">
        <title>Draft genome of Erwinia mallotivora strain BT-MARDI, a papaya dieback pathogen.</title>
        <authorList>
            <person name="Redzuan R."/>
            <person name="Abu Bakar N."/>
            <person name="Badrun R."/>
            <person name="Mohd Raih M.F."/>
            <person name="Rozano L."/>
            <person name="Mat Amin N."/>
        </authorList>
    </citation>
    <scope>NUCLEOTIDE SEQUENCE [LARGE SCALE GENOMIC DNA]</scope>
    <source>
        <strain evidence="1 2">BT-MARDI</strain>
    </source>
</reference>